<protein>
    <submittedName>
        <fullName evidence="5">Adipocyte plasma membrane-associated protein</fullName>
    </submittedName>
</protein>
<dbReference type="GO" id="GO:0012505">
    <property type="term" value="C:endomembrane system"/>
    <property type="evidence" value="ECO:0007669"/>
    <property type="project" value="TreeGrafter"/>
</dbReference>
<dbReference type="SUPFAM" id="SSF63829">
    <property type="entry name" value="Calcium-dependent phosphotriesterase"/>
    <property type="match status" value="1"/>
</dbReference>
<dbReference type="AlphaFoldDB" id="G7YNE2"/>
<feature type="domain" description="Strictosidine synthase conserved region" evidence="4">
    <location>
        <begin position="371"/>
        <end position="452"/>
    </location>
</feature>
<dbReference type="Gene3D" id="2.120.10.30">
    <property type="entry name" value="TolB, C-terminal domain"/>
    <property type="match status" value="1"/>
</dbReference>
<keyword evidence="3" id="KW-0325">Glycoprotein</keyword>
<organism evidence="5 6">
    <name type="scientific">Clonorchis sinensis</name>
    <name type="common">Chinese liver fluke</name>
    <dbReference type="NCBI Taxonomy" id="79923"/>
    <lineage>
        <taxon>Eukaryota</taxon>
        <taxon>Metazoa</taxon>
        <taxon>Spiralia</taxon>
        <taxon>Lophotrochozoa</taxon>
        <taxon>Platyhelminthes</taxon>
        <taxon>Trematoda</taxon>
        <taxon>Digenea</taxon>
        <taxon>Opisthorchiida</taxon>
        <taxon>Opisthorchiata</taxon>
        <taxon>Opisthorchiidae</taxon>
        <taxon>Clonorchis</taxon>
    </lineage>
</organism>
<evidence type="ECO:0000256" key="1">
    <source>
        <dbReference type="ARBA" id="ARBA00009191"/>
    </source>
</evidence>
<accession>G7YNE2</accession>
<keyword evidence="2" id="KW-0597">Phosphoprotein</keyword>
<dbReference type="PANTHER" id="PTHR10426:SF88">
    <property type="entry name" value="ADIPOCYTE PLASMA MEMBRANE-ASSOCIATED PROTEIN HEMOMUCIN-RELATED"/>
    <property type="match status" value="1"/>
</dbReference>
<reference evidence="5" key="1">
    <citation type="journal article" date="2011" name="Genome Biol.">
        <title>The draft genome of the carcinogenic human liver fluke Clonorchis sinensis.</title>
        <authorList>
            <person name="Wang X."/>
            <person name="Chen W."/>
            <person name="Huang Y."/>
            <person name="Sun J."/>
            <person name="Men J."/>
            <person name="Liu H."/>
            <person name="Luo F."/>
            <person name="Guo L."/>
            <person name="Lv X."/>
            <person name="Deng C."/>
            <person name="Zhou C."/>
            <person name="Fan Y."/>
            <person name="Li X."/>
            <person name="Huang L."/>
            <person name="Hu Y."/>
            <person name="Liang C."/>
            <person name="Hu X."/>
            <person name="Xu J."/>
            <person name="Yu X."/>
        </authorList>
    </citation>
    <scope>NUCLEOTIDE SEQUENCE [LARGE SCALE GENOMIC DNA]</scope>
    <source>
        <strain evidence="5">Henan</strain>
    </source>
</reference>
<gene>
    <name evidence="5" type="ORF">CLF_103335</name>
</gene>
<reference key="2">
    <citation type="submission" date="2011-10" db="EMBL/GenBank/DDBJ databases">
        <title>The genome and transcriptome sequence of Clonorchis sinensis provide insights into the carcinogenic liver fluke.</title>
        <authorList>
            <person name="Wang X."/>
            <person name="Huang Y."/>
            <person name="Chen W."/>
            <person name="Liu H."/>
            <person name="Guo L."/>
            <person name="Chen Y."/>
            <person name="Luo F."/>
            <person name="Zhou W."/>
            <person name="Sun J."/>
            <person name="Mao Q."/>
            <person name="Liang P."/>
            <person name="Zhou C."/>
            <person name="Tian Y."/>
            <person name="Men J."/>
            <person name="Lv X."/>
            <person name="Huang L."/>
            <person name="Zhou J."/>
            <person name="Hu Y."/>
            <person name="Li R."/>
            <person name="Zhang F."/>
            <person name="Lei H."/>
            <person name="Li X."/>
            <person name="Hu X."/>
            <person name="Liang C."/>
            <person name="Xu J."/>
            <person name="Wu Z."/>
            <person name="Yu X."/>
        </authorList>
    </citation>
    <scope>NUCLEOTIDE SEQUENCE</scope>
    <source>
        <strain>Henan</strain>
    </source>
</reference>
<evidence type="ECO:0000256" key="2">
    <source>
        <dbReference type="ARBA" id="ARBA00022553"/>
    </source>
</evidence>
<dbReference type="Proteomes" id="UP000008909">
    <property type="component" value="Unassembled WGS sequence"/>
</dbReference>
<dbReference type="GO" id="GO:0016787">
    <property type="term" value="F:hydrolase activity"/>
    <property type="evidence" value="ECO:0007669"/>
    <property type="project" value="TreeGrafter"/>
</dbReference>
<proteinExistence type="inferred from homology"/>
<evidence type="ECO:0000313" key="6">
    <source>
        <dbReference type="Proteomes" id="UP000008909"/>
    </source>
</evidence>
<evidence type="ECO:0000259" key="4">
    <source>
        <dbReference type="Pfam" id="PF03088"/>
    </source>
</evidence>
<dbReference type="EMBL" id="DF143895">
    <property type="protein sequence ID" value="GAA54473.1"/>
    <property type="molecule type" value="Genomic_DNA"/>
</dbReference>
<dbReference type="InterPro" id="IPR018119">
    <property type="entry name" value="Strictosidine_synth_cons-reg"/>
</dbReference>
<dbReference type="Pfam" id="PF03088">
    <property type="entry name" value="Str_synth"/>
    <property type="match status" value="1"/>
</dbReference>
<name>G7YNE2_CLOSI</name>
<comment type="similarity">
    <text evidence="1">Belongs to the strictosidine synthase family.</text>
</comment>
<keyword evidence="6" id="KW-1185">Reference proteome</keyword>
<dbReference type="InterPro" id="IPR011042">
    <property type="entry name" value="6-blade_b-propeller_TolB-like"/>
</dbReference>
<dbReference type="PANTHER" id="PTHR10426">
    <property type="entry name" value="STRICTOSIDINE SYNTHASE-RELATED"/>
    <property type="match status" value="1"/>
</dbReference>
<sequence>MGIDEERLHDFCDIREKRVLGKQEPTTSTSLSGSNCEDCTEHVRRQPNSLLMWERTLCGECVQRAILLQHIHTNLRYKLTGMKEPEQLSSIVRRICAHPMDQKPTPFRGDEASALKRFNGRHYLELHQGLTIPRWLMKSTHTKNTGSRVRNSCSASPLHSIIGRNRENRHRGLCLLPCNALSPLSVPNSAVTLTIGHHILPKPMVNETTKSSVEISSPPTYVVFTAVFAMLIALFLAGDNAALLYELTPEVPIPKGADINYRLSEVTELPIAPYHGPESIVCSQGDIYASVEEGKILKMTDAGIVVFADLHQGEYRARANVGRPLGMRLSSDGTMLLVIHSSLGFFSISLLDGSVRRLLPVNENIQPTFFDDFDVLANGTVILSEFSTKHTIKQLIHELLEGRPNGRLISVNPVSGEWSTMLEGLDLPNGVQLHSDNQSVLVAETRKMRILRVSLDSGNVSVFADGLPGQPDNIRPSPRGGYWVPVSLLRDTLTSKLLIWLGPWPRLRGALMKILQSIPIHIDLDTNSAMLLRLNDEGQIIEVWKDPKGLVRNVAEVCEHGDNLYTSSFYLPFIGKLSITKE</sequence>
<evidence type="ECO:0000256" key="3">
    <source>
        <dbReference type="ARBA" id="ARBA00023180"/>
    </source>
</evidence>
<evidence type="ECO:0000313" key="5">
    <source>
        <dbReference type="EMBL" id="GAA54473.1"/>
    </source>
</evidence>
<dbReference type="Pfam" id="PF20067">
    <property type="entry name" value="SSL_N"/>
    <property type="match status" value="1"/>
</dbReference>